<dbReference type="EMBL" id="LPJX01000041">
    <property type="protein sequence ID" value="KWF64562.1"/>
    <property type="molecule type" value="Genomic_DNA"/>
</dbReference>
<dbReference type="RefSeq" id="WP_040129796.1">
    <property type="nucleotide sequence ID" value="NZ_LPJO01000030.1"/>
</dbReference>
<reference evidence="2 3" key="1">
    <citation type="submission" date="2015-11" db="EMBL/GenBank/DDBJ databases">
        <title>Expanding the genomic diversity of Burkholderia species for the development of highly accurate diagnostics.</title>
        <authorList>
            <person name="Sahl J."/>
            <person name="Keim P."/>
            <person name="Wagner D."/>
        </authorList>
    </citation>
    <scope>NUCLEOTIDE SEQUENCE [LARGE SCALE GENOMIC DNA]</scope>
    <source>
        <strain evidence="2 3">MSMB574WGS</strain>
    </source>
</reference>
<comment type="caution">
    <text evidence="2">The sequence shown here is derived from an EMBL/GenBank/DDBJ whole genome shotgun (WGS) entry which is preliminary data.</text>
</comment>
<organism evidence="2 3">
    <name type="scientific">Burkholderia pseudomultivorans</name>
    <dbReference type="NCBI Taxonomy" id="1207504"/>
    <lineage>
        <taxon>Bacteria</taxon>
        <taxon>Pseudomonadati</taxon>
        <taxon>Pseudomonadota</taxon>
        <taxon>Betaproteobacteria</taxon>
        <taxon>Burkholderiales</taxon>
        <taxon>Burkholderiaceae</taxon>
        <taxon>Burkholderia</taxon>
        <taxon>Burkholderia cepacia complex</taxon>
    </lineage>
</organism>
<dbReference type="Proteomes" id="UP000061512">
    <property type="component" value="Unassembled WGS sequence"/>
</dbReference>
<name>A0A132EZB1_9BURK</name>
<dbReference type="InterPro" id="IPR027843">
    <property type="entry name" value="DUF4440"/>
</dbReference>
<evidence type="ECO:0000313" key="2">
    <source>
        <dbReference type="EMBL" id="KWF64562.1"/>
    </source>
</evidence>
<dbReference type="InterPro" id="IPR032710">
    <property type="entry name" value="NTF2-like_dom_sf"/>
</dbReference>
<dbReference type="Gene3D" id="3.10.450.50">
    <property type="match status" value="1"/>
</dbReference>
<dbReference type="Pfam" id="PF14534">
    <property type="entry name" value="DUF4440"/>
    <property type="match status" value="1"/>
</dbReference>
<evidence type="ECO:0000313" key="3">
    <source>
        <dbReference type="Proteomes" id="UP000061512"/>
    </source>
</evidence>
<accession>A0A132EZB1</accession>
<protein>
    <recommendedName>
        <fullName evidence="1">DUF4440 domain-containing protein</fullName>
    </recommendedName>
</protein>
<feature type="domain" description="DUF4440" evidence="1">
    <location>
        <begin position="7"/>
        <end position="113"/>
    </location>
</feature>
<dbReference type="AlphaFoldDB" id="A0A132EZB1"/>
<gene>
    <name evidence="2" type="ORF">WT57_20835</name>
</gene>
<dbReference type="SUPFAM" id="SSF54427">
    <property type="entry name" value="NTF2-like"/>
    <property type="match status" value="1"/>
</dbReference>
<evidence type="ECO:0000259" key="1">
    <source>
        <dbReference type="Pfam" id="PF14534"/>
    </source>
</evidence>
<proteinExistence type="predicted"/>
<sequence length="131" mass="14791">MNEEQRILAREQERAQAMIRADIETLSDILSDSLVWVHSSARVQSKSEFLQTLGARDTRYLDIEFDDCVVRIYGGAAVVTGLARMRAEIAGTEKSLRNRYTAVWSREGGRWRMISWQSTALPAEQASGVAR</sequence>